<keyword evidence="5 8" id="KW-0808">Transferase</keyword>
<dbReference type="SUPFAM" id="SSF53850">
    <property type="entry name" value="Periplasmic binding protein-like II"/>
    <property type="match status" value="1"/>
</dbReference>
<comment type="function">
    <text evidence="1 8">Tetrapolymerization of the monopyrrole PBG into the hydroxymethylbilane pre-uroporphyrinogen in several discrete steps.</text>
</comment>
<dbReference type="NCBIfam" id="TIGR00212">
    <property type="entry name" value="hemC"/>
    <property type="match status" value="1"/>
</dbReference>
<dbReference type="HAMAP" id="MF_00260">
    <property type="entry name" value="Porphobil_deam"/>
    <property type="match status" value="1"/>
</dbReference>
<evidence type="ECO:0000313" key="12">
    <source>
        <dbReference type="EMBL" id="RZS69943.1"/>
    </source>
</evidence>
<feature type="modified residue" description="S-(dipyrrolylmethanemethyl)cysteine" evidence="8">
    <location>
        <position position="246"/>
    </location>
</feature>
<comment type="miscellaneous">
    <text evidence="8">The porphobilinogen subunits are added to the dipyrromethane group.</text>
</comment>
<dbReference type="PATRIC" id="fig|206506.3.peg.1397"/>
<protein>
    <recommendedName>
        <fullName evidence="8">Porphobilinogen deaminase</fullName>
        <shortName evidence="8">PBG</shortName>
        <ecNumber evidence="8">2.5.1.61</ecNumber>
    </recommendedName>
    <alternativeName>
        <fullName evidence="8">Hydroxymethylbilane synthase</fullName>
        <shortName evidence="8">HMBS</shortName>
    </alternativeName>
    <alternativeName>
        <fullName evidence="8">Pre-uroporphyrinogen synthase</fullName>
    </alternativeName>
</protein>
<proteinExistence type="inferred from homology"/>
<evidence type="ECO:0000256" key="7">
    <source>
        <dbReference type="ARBA" id="ARBA00048169"/>
    </source>
</evidence>
<feature type="domain" description="Porphobilinogen deaminase N-terminal" evidence="9">
    <location>
        <begin position="10"/>
        <end position="216"/>
    </location>
</feature>
<dbReference type="PIRSF" id="PIRSF001438">
    <property type="entry name" value="4pyrrol_synth_OHMeBilane_synth"/>
    <property type="match status" value="1"/>
</dbReference>
<reference evidence="12 14" key="2">
    <citation type="submission" date="2019-02" db="EMBL/GenBank/DDBJ databases">
        <title>Genomic Encyclopedia of Type Strains, Phase IV (KMG-IV): sequencing the most valuable type-strain genomes for metagenomic binning, comparative biology and taxonomic classification.</title>
        <authorList>
            <person name="Goeker M."/>
        </authorList>
    </citation>
    <scope>NUCLEOTIDE SEQUENCE [LARGE SCALE GENOMIC DNA]</scope>
    <source>
        <strain evidence="12 14">DSM 16618</strain>
    </source>
</reference>
<gene>
    <name evidence="8" type="primary">hemC</name>
    <name evidence="11" type="ORF">AAV32_06525</name>
    <name evidence="12" type="ORF">EV679_1329</name>
</gene>
<dbReference type="InterPro" id="IPR000860">
    <property type="entry name" value="HemC"/>
</dbReference>
<sequence length="318" mass="34015">MTVVSSPDRLVIATRVSRLALWQAHHVRDLLQLQYPACRIELLEMTTQGDRILDRSLSKIGGKGLFVKELENALLDGRADLAVHSLKDVPVLMPSEFSLTAILPRAAAQDAFVSPEYRRLEDLPAGAVVGTSSLRRAAQLLAAYPHLEVRPLRGNLDTRLSKLDRGDYDAIILAAVGLRRLGMATRIREVLSPDISLPAVGQGALGIEILAGRAELAAQLAPLNCEQSWRLAQAERTVSAVLGGSCQVPLGAYAEQDGTNIRLRALVASVDGTRLCRADVSGPETDPVALGQRAADELIAGGARELLAESQSSQDDGA</sequence>
<dbReference type="EMBL" id="SGWZ01000002">
    <property type="protein sequence ID" value="RZS69943.1"/>
    <property type="molecule type" value="Genomic_DNA"/>
</dbReference>
<dbReference type="CDD" id="cd13646">
    <property type="entry name" value="PBP2_EcHMBS_like"/>
    <property type="match status" value="1"/>
</dbReference>
<keyword evidence="6 8" id="KW-0627">Porphyrin biosynthesis</keyword>
<comment type="similarity">
    <text evidence="3 8">Belongs to the HMBS family.</text>
</comment>
<dbReference type="Pfam" id="PF03900">
    <property type="entry name" value="Porphobil_deamC"/>
    <property type="match status" value="1"/>
</dbReference>
<comment type="subunit">
    <text evidence="4 8">Monomer.</text>
</comment>
<dbReference type="RefSeq" id="WP_068369073.1">
    <property type="nucleotide sequence ID" value="NZ_CBCSEB010000012.1"/>
</dbReference>
<dbReference type="Pfam" id="PF01379">
    <property type="entry name" value="Porphobil_deam"/>
    <property type="match status" value="1"/>
</dbReference>
<evidence type="ECO:0000256" key="3">
    <source>
        <dbReference type="ARBA" id="ARBA00005638"/>
    </source>
</evidence>
<dbReference type="PANTHER" id="PTHR11557:SF0">
    <property type="entry name" value="PORPHOBILINOGEN DEAMINASE"/>
    <property type="match status" value="1"/>
</dbReference>
<keyword evidence="13" id="KW-1185">Reference proteome</keyword>
<accession>A0A171KUT7</accession>
<dbReference type="Proteomes" id="UP000292039">
    <property type="component" value="Unassembled WGS sequence"/>
</dbReference>
<comment type="catalytic activity">
    <reaction evidence="7 8">
        <text>4 porphobilinogen + H2O = hydroxymethylbilane + 4 NH4(+)</text>
        <dbReference type="Rhea" id="RHEA:13185"/>
        <dbReference type="ChEBI" id="CHEBI:15377"/>
        <dbReference type="ChEBI" id="CHEBI:28938"/>
        <dbReference type="ChEBI" id="CHEBI:57845"/>
        <dbReference type="ChEBI" id="CHEBI:58126"/>
        <dbReference type="EC" id="2.5.1.61"/>
    </reaction>
</comment>
<dbReference type="SUPFAM" id="SSF54782">
    <property type="entry name" value="Porphobilinogen deaminase (hydroxymethylbilane synthase), C-terminal domain"/>
    <property type="match status" value="1"/>
</dbReference>
<dbReference type="FunFam" id="3.40.190.10:FF:000004">
    <property type="entry name" value="Porphobilinogen deaminase"/>
    <property type="match status" value="1"/>
</dbReference>
<dbReference type="GO" id="GO:0006782">
    <property type="term" value="P:protoporphyrinogen IX biosynthetic process"/>
    <property type="evidence" value="ECO:0007669"/>
    <property type="project" value="UniProtKB-UniRule"/>
</dbReference>
<evidence type="ECO:0000256" key="2">
    <source>
        <dbReference type="ARBA" id="ARBA00004735"/>
    </source>
</evidence>
<evidence type="ECO:0000256" key="4">
    <source>
        <dbReference type="ARBA" id="ARBA00011245"/>
    </source>
</evidence>
<evidence type="ECO:0000313" key="11">
    <source>
        <dbReference type="EMBL" id="KKO72654.1"/>
    </source>
</evidence>
<dbReference type="GO" id="GO:0004418">
    <property type="term" value="F:hydroxymethylbilane synthase activity"/>
    <property type="evidence" value="ECO:0007669"/>
    <property type="project" value="UniProtKB-UniRule"/>
</dbReference>
<dbReference type="EMBL" id="LBNE01000002">
    <property type="protein sequence ID" value="KKO72654.1"/>
    <property type="molecule type" value="Genomic_DNA"/>
</dbReference>
<evidence type="ECO:0000256" key="8">
    <source>
        <dbReference type="HAMAP-Rule" id="MF_00260"/>
    </source>
</evidence>
<comment type="cofactor">
    <cofactor evidence="8">
        <name>dipyrromethane</name>
        <dbReference type="ChEBI" id="CHEBI:60342"/>
    </cofactor>
    <text evidence="8">Binds 1 dipyrromethane group covalently.</text>
</comment>
<comment type="pathway">
    <text evidence="2">Porphyrin-containing compound metabolism; protoporphyrin-IX biosynthesis; coproporphyrinogen-III from 5-aminolevulinate: step 2/4.</text>
</comment>
<evidence type="ECO:0000256" key="1">
    <source>
        <dbReference type="ARBA" id="ARBA00002869"/>
    </source>
</evidence>
<dbReference type="InterPro" id="IPR022417">
    <property type="entry name" value="Porphobilin_deaminase_N"/>
</dbReference>
<name>A0A171KUT7_9BURK</name>
<evidence type="ECO:0000313" key="13">
    <source>
        <dbReference type="Proteomes" id="UP000078084"/>
    </source>
</evidence>
<dbReference type="UniPathway" id="UPA00251">
    <property type="reaction ID" value="UER00319"/>
</dbReference>
<dbReference type="STRING" id="206506.AAV32_06525"/>
<dbReference type="PRINTS" id="PR00151">
    <property type="entry name" value="PORPHBDMNASE"/>
</dbReference>
<dbReference type="FunFam" id="3.40.190.10:FF:000005">
    <property type="entry name" value="Porphobilinogen deaminase"/>
    <property type="match status" value="1"/>
</dbReference>
<comment type="caution">
    <text evidence="11">The sequence shown here is derived from an EMBL/GenBank/DDBJ whole genome shotgun (WGS) entry which is preliminary data.</text>
</comment>
<organism evidence="11 13">
    <name type="scientific">Kerstersia gyiorum</name>
    <dbReference type="NCBI Taxonomy" id="206506"/>
    <lineage>
        <taxon>Bacteria</taxon>
        <taxon>Pseudomonadati</taxon>
        <taxon>Pseudomonadota</taxon>
        <taxon>Betaproteobacteria</taxon>
        <taxon>Burkholderiales</taxon>
        <taxon>Alcaligenaceae</taxon>
        <taxon>Kerstersia</taxon>
    </lineage>
</organism>
<dbReference type="AlphaFoldDB" id="A0A171KUT7"/>
<dbReference type="InterPro" id="IPR022419">
    <property type="entry name" value="Porphobilin_deaminase_cofac_BS"/>
</dbReference>
<dbReference type="InterPro" id="IPR022418">
    <property type="entry name" value="Porphobilinogen_deaminase_C"/>
</dbReference>
<evidence type="ECO:0000256" key="5">
    <source>
        <dbReference type="ARBA" id="ARBA00022679"/>
    </source>
</evidence>
<dbReference type="GeneID" id="99725969"/>
<evidence type="ECO:0000256" key="6">
    <source>
        <dbReference type="ARBA" id="ARBA00023244"/>
    </source>
</evidence>
<evidence type="ECO:0000259" key="10">
    <source>
        <dbReference type="Pfam" id="PF03900"/>
    </source>
</evidence>
<dbReference type="Gene3D" id="3.30.160.40">
    <property type="entry name" value="Porphobilinogen deaminase, C-terminal domain"/>
    <property type="match status" value="1"/>
</dbReference>
<evidence type="ECO:0000259" key="9">
    <source>
        <dbReference type="Pfam" id="PF01379"/>
    </source>
</evidence>
<evidence type="ECO:0000313" key="14">
    <source>
        <dbReference type="Proteomes" id="UP000292039"/>
    </source>
</evidence>
<dbReference type="GO" id="GO:0005737">
    <property type="term" value="C:cytoplasm"/>
    <property type="evidence" value="ECO:0007669"/>
    <property type="project" value="UniProtKB-UniRule"/>
</dbReference>
<reference evidence="11 13" key="1">
    <citation type="submission" date="2015-04" db="EMBL/GenBank/DDBJ databases">
        <title>Genome sequence of Kerstersia gyiorum CG1.</title>
        <authorList>
            <person name="Greninger A.L."/>
            <person name="Kozyreva V."/>
            <person name="Chaturvedi V."/>
        </authorList>
    </citation>
    <scope>NUCLEOTIDE SEQUENCE [LARGE SCALE GENOMIC DNA]</scope>
    <source>
        <strain evidence="11 13">CG1</strain>
    </source>
</reference>
<dbReference type="PANTHER" id="PTHR11557">
    <property type="entry name" value="PORPHOBILINOGEN DEAMINASE"/>
    <property type="match status" value="1"/>
</dbReference>
<dbReference type="PROSITE" id="PS00533">
    <property type="entry name" value="PORPHOBILINOGEN_DEAM"/>
    <property type="match status" value="1"/>
</dbReference>
<dbReference type="EC" id="2.5.1.61" evidence="8"/>
<dbReference type="Gene3D" id="3.40.190.10">
    <property type="entry name" value="Periplasmic binding protein-like II"/>
    <property type="match status" value="2"/>
</dbReference>
<dbReference type="InterPro" id="IPR036803">
    <property type="entry name" value="Porphobilinogen_deaminase_C_sf"/>
</dbReference>
<feature type="domain" description="Porphobilinogen deaminase C-terminal" evidence="10">
    <location>
        <begin position="231"/>
        <end position="299"/>
    </location>
</feature>
<dbReference type="Proteomes" id="UP000078084">
    <property type="component" value="Unassembled WGS sequence"/>
</dbReference>